<dbReference type="EMBL" id="LXJZ01000198">
    <property type="protein sequence ID" value="OAJ54876.1"/>
    <property type="molecule type" value="Genomic_DNA"/>
</dbReference>
<protein>
    <submittedName>
        <fullName evidence="3">Uncharacterized protein</fullName>
    </submittedName>
</protein>
<evidence type="ECO:0000313" key="5">
    <source>
        <dbReference type="Proteomes" id="UP000078116"/>
    </source>
</evidence>
<sequence length="88" mass="10271">MVTLARRLCKLFIFFTLFFLSVRYVHTYPLPMTLEQQQILIEISDKLGVADYELLYIGAMTAIDLIVAVALYALIMKIWRIRRRNSAS</sequence>
<name>A0A1A9N8R6_9BURK</name>
<proteinExistence type="predicted"/>
<gene>
    <name evidence="2" type="ORF">A6V36_08535</name>
    <name evidence="3" type="ORF">A6V37_02870</name>
</gene>
<dbReference type="Proteomes" id="UP000078116">
    <property type="component" value="Unassembled WGS sequence"/>
</dbReference>
<evidence type="ECO:0000313" key="2">
    <source>
        <dbReference type="EMBL" id="OAJ54876.1"/>
    </source>
</evidence>
<comment type="caution">
    <text evidence="3">The sequence shown here is derived from an EMBL/GenBank/DDBJ whole genome shotgun (WGS) entry which is preliminary data.</text>
</comment>
<evidence type="ECO:0000256" key="1">
    <source>
        <dbReference type="SAM" id="Phobius"/>
    </source>
</evidence>
<keyword evidence="1" id="KW-0472">Membrane</keyword>
<evidence type="ECO:0000313" key="4">
    <source>
        <dbReference type="Proteomes" id="UP000077961"/>
    </source>
</evidence>
<accession>A0A1A9N8R6</accession>
<dbReference type="AlphaFoldDB" id="A0A1A9N8R6"/>
<organism evidence="3 5">
    <name type="scientific">Paraburkholderia ginsengiterrae</name>
    <dbReference type="NCBI Taxonomy" id="1462993"/>
    <lineage>
        <taxon>Bacteria</taxon>
        <taxon>Pseudomonadati</taxon>
        <taxon>Pseudomonadota</taxon>
        <taxon>Betaproteobacteria</taxon>
        <taxon>Burkholderiales</taxon>
        <taxon>Burkholderiaceae</taxon>
        <taxon>Paraburkholderia</taxon>
    </lineage>
</organism>
<reference evidence="4 5" key="1">
    <citation type="submission" date="2016-04" db="EMBL/GenBank/DDBJ databases">
        <title>Reclassification of Paraburkholderia panaciterrae (Farh et al. 2015) Dobritsa &amp; Samadpour 2016 as a later homotypic synonym of Paraburkholderia ginsengiterrae (Farh et al. 2015) Dobritsa &amp; Samadpour 2016.</title>
        <authorList>
            <person name="Dobritsa A.P."/>
            <person name="Kutumbaka K."/>
            <person name="Samadpour M."/>
        </authorList>
    </citation>
    <scope>NUCLEOTIDE SEQUENCE [LARGE SCALE GENOMIC DNA]</scope>
    <source>
        <strain evidence="3 5">DCY85</strain>
        <strain evidence="2 4">DCY85-1</strain>
    </source>
</reference>
<keyword evidence="4" id="KW-1185">Reference proteome</keyword>
<dbReference type="EMBL" id="LXKA01000221">
    <property type="protein sequence ID" value="OAJ61061.1"/>
    <property type="molecule type" value="Genomic_DNA"/>
</dbReference>
<feature type="transmembrane region" description="Helical" evidence="1">
    <location>
        <begin position="54"/>
        <end position="75"/>
    </location>
</feature>
<keyword evidence="1" id="KW-0812">Transmembrane</keyword>
<keyword evidence="1" id="KW-1133">Transmembrane helix</keyword>
<dbReference type="Proteomes" id="UP000077961">
    <property type="component" value="Unassembled WGS sequence"/>
</dbReference>
<dbReference type="OrthoDB" id="9102192at2"/>
<evidence type="ECO:0000313" key="3">
    <source>
        <dbReference type="EMBL" id="OAJ61061.1"/>
    </source>
</evidence>